<feature type="coiled-coil region" evidence="1">
    <location>
        <begin position="532"/>
        <end position="559"/>
    </location>
</feature>
<dbReference type="Pfam" id="PF23899">
    <property type="entry name" value="SU10_portal"/>
    <property type="match status" value="1"/>
</dbReference>
<evidence type="ECO:0000256" key="2">
    <source>
        <dbReference type="SAM" id="MobiDB-lite"/>
    </source>
</evidence>
<dbReference type="EMBL" id="MT143700">
    <property type="protein sequence ID" value="QJA43301.1"/>
    <property type="molecule type" value="Genomic_DNA"/>
</dbReference>
<evidence type="ECO:0000256" key="1">
    <source>
        <dbReference type="SAM" id="Coils"/>
    </source>
</evidence>
<evidence type="ECO:0000313" key="3">
    <source>
        <dbReference type="EMBL" id="QJA43301.1"/>
    </source>
</evidence>
<protein>
    <submittedName>
        <fullName evidence="3">Putative portal protein</fullName>
    </submittedName>
</protein>
<reference evidence="3" key="1">
    <citation type="submission" date="2020-03" db="EMBL/GenBank/DDBJ databases">
        <title>The deep terrestrial virosphere.</title>
        <authorList>
            <person name="Holmfeldt K."/>
            <person name="Nilsson E."/>
            <person name="Simone D."/>
            <person name="Lopez-Fernandez M."/>
            <person name="Wu X."/>
            <person name="de Brujin I."/>
            <person name="Lundin D."/>
            <person name="Andersson A."/>
            <person name="Bertilsson S."/>
            <person name="Dopson M."/>
        </authorList>
    </citation>
    <scope>NUCLEOTIDE SEQUENCE</scope>
    <source>
        <strain evidence="3">MM171A00247</strain>
        <strain evidence="4">MM171B00144</strain>
    </source>
</reference>
<dbReference type="AlphaFoldDB" id="A0A6H1Z768"/>
<feature type="region of interest" description="Disordered" evidence="2">
    <location>
        <begin position="562"/>
        <end position="586"/>
    </location>
</feature>
<sequence>MKIDKKEAIKQVLDDYADCLSSKLYLEKKDQRKKWKDLYNSKRPNTSFPFEDCSNIDLGVVQIHTDSLKSRLKLAIIGSHPIFQMLPDTELVQSKEDAMSWLLASNLIGSTGETGVEAIIDDITYNTCVYGTCIVKDRWEVKEKIYRTMVEKNILGVSQEENNTFSDTKSEEEERVRLSVVSLEDFLIPSDALNIQEANYCIHRLYLTEIELKARKKYYQNIDKVTDWFEKAKKATNDKDTDTYSRKRFEIIEWYGMFEVDGKIQECIFTVAKEPGILLRASLLIDVYWDNQRPFTQFILEKTENFYGKGIPEKLEVNAEALNDIYNISMNMAYYQMMGCGFIDENAQLSEKYEISPGVFNRINGKPSDSIMFIPYPAQAQLGQSFVGLLNNYIERKTALSAPMQGVELPTKRTLGEIQMMRGEGEIRLQDTISSFRRSFAYLLKSIYRLYQQNVPEKLLMSIAGLTRQQFSSNISGDEDFIILGTLTTGNQLAEREENMTLYNLLSQNPLLQLDTELSIDLLVDILRTFDKKGLIEKLEVLKDKIQQQQQEQQILQEQQLMQQPQQEQQMLPQEQLLQEQAMQPV</sequence>
<accession>A0A6H1Z768</accession>
<name>A0A6H1Z768_9ZZZZ</name>
<dbReference type="InterPro" id="IPR056909">
    <property type="entry name" value="SU10_portal"/>
</dbReference>
<keyword evidence="1" id="KW-0175">Coiled coil</keyword>
<dbReference type="EMBL" id="MT143893">
    <property type="protein sequence ID" value="QJB04975.1"/>
    <property type="molecule type" value="Genomic_DNA"/>
</dbReference>
<proteinExistence type="predicted"/>
<evidence type="ECO:0000313" key="4">
    <source>
        <dbReference type="EMBL" id="QJB04975.1"/>
    </source>
</evidence>
<organism evidence="3">
    <name type="scientific">viral metagenome</name>
    <dbReference type="NCBI Taxonomy" id="1070528"/>
    <lineage>
        <taxon>unclassified sequences</taxon>
        <taxon>metagenomes</taxon>
        <taxon>organismal metagenomes</taxon>
    </lineage>
</organism>
<gene>
    <name evidence="3" type="ORF">MM171A00247_0015</name>
    <name evidence="4" type="ORF">MM171B00144_0014</name>
</gene>